<dbReference type="SUPFAM" id="SSF52016">
    <property type="entry name" value="LeuD/IlvD-like"/>
    <property type="match status" value="1"/>
</dbReference>
<dbReference type="PROSITE" id="PS00450">
    <property type="entry name" value="ACONITASE_1"/>
    <property type="match status" value="1"/>
</dbReference>
<feature type="domain" description="Aconitase/3-isopropylmalate dehydratase large subunit alpha/beta/alpha" evidence="7">
    <location>
        <begin position="283"/>
        <end position="407"/>
    </location>
</feature>
<dbReference type="GO" id="GO:0006099">
    <property type="term" value="P:tricarboxylic acid cycle"/>
    <property type="evidence" value="ECO:0007669"/>
    <property type="project" value="UniProtKB-UniPathway"/>
</dbReference>
<evidence type="ECO:0000256" key="3">
    <source>
        <dbReference type="ARBA" id="ARBA00011245"/>
    </source>
</evidence>
<dbReference type="PANTHER" id="PTHR43160:SF3">
    <property type="entry name" value="ACONITATE HYDRATASE, MITOCHONDRIAL"/>
    <property type="match status" value="1"/>
</dbReference>
<dbReference type="Pfam" id="PF00694">
    <property type="entry name" value="Aconitase_C"/>
    <property type="match status" value="1"/>
</dbReference>
<comment type="similarity">
    <text evidence="2">Belongs to the aconitase/IPM isomerase family.</text>
</comment>
<dbReference type="EMBL" id="CP000724">
    <property type="protein sequence ID" value="ABR47522.1"/>
    <property type="molecule type" value="Genomic_DNA"/>
</dbReference>
<dbReference type="STRING" id="293826.Amet_1320"/>
<evidence type="ECO:0000256" key="2">
    <source>
        <dbReference type="ARBA" id="ARBA00007185"/>
    </source>
</evidence>
<dbReference type="InterPro" id="IPR001030">
    <property type="entry name" value="Acoase/IPM_deHydtase_lsu_aba"/>
</dbReference>
<evidence type="ECO:0000313" key="9">
    <source>
        <dbReference type="EMBL" id="ABR47522.1"/>
    </source>
</evidence>
<dbReference type="InterPro" id="IPR018136">
    <property type="entry name" value="Aconitase_4Fe-4S_BS"/>
</dbReference>
<dbReference type="UniPathway" id="UPA00223">
    <property type="reaction ID" value="UER00718"/>
</dbReference>
<feature type="domain" description="Aconitase/3-isopropylmalate dehydratase large subunit alpha/beta/alpha" evidence="7">
    <location>
        <begin position="8"/>
        <end position="282"/>
    </location>
</feature>
<dbReference type="Gene3D" id="3.30.499.10">
    <property type="entry name" value="Aconitase, domain 3"/>
    <property type="match status" value="2"/>
</dbReference>
<dbReference type="GO" id="GO:0051539">
    <property type="term" value="F:4 iron, 4 sulfur cluster binding"/>
    <property type="evidence" value="ECO:0007669"/>
    <property type="project" value="TreeGrafter"/>
</dbReference>
<dbReference type="RefSeq" id="WP_012062563.1">
    <property type="nucleotide sequence ID" value="NC_009633.1"/>
</dbReference>
<dbReference type="PROSITE" id="PS01244">
    <property type="entry name" value="ACONITASE_2"/>
    <property type="match status" value="1"/>
</dbReference>
<protein>
    <submittedName>
        <fullName evidence="9">Putative aconitate hydratase</fullName>
    </submittedName>
</protein>
<dbReference type="GO" id="GO:0005829">
    <property type="term" value="C:cytosol"/>
    <property type="evidence" value="ECO:0007669"/>
    <property type="project" value="TreeGrafter"/>
</dbReference>
<dbReference type="Gene3D" id="3.20.19.10">
    <property type="entry name" value="Aconitase, domain 4"/>
    <property type="match status" value="1"/>
</dbReference>
<gene>
    <name evidence="9" type="ordered locus">Amet_1320</name>
</gene>
<dbReference type="InterPro" id="IPR015928">
    <property type="entry name" value="Aconitase/3IPM_dehydase_swvl"/>
</dbReference>
<dbReference type="GO" id="GO:0003994">
    <property type="term" value="F:aconitate hydratase activity"/>
    <property type="evidence" value="ECO:0007669"/>
    <property type="project" value="TreeGrafter"/>
</dbReference>
<dbReference type="InterPro" id="IPR006250">
    <property type="entry name" value="Aconitase_put"/>
</dbReference>
<dbReference type="AlphaFoldDB" id="A6TMV4"/>
<dbReference type="KEGG" id="amt:Amet_1320"/>
<dbReference type="SUPFAM" id="SSF53732">
    <property type="entry name" value="Aconitase iron-sulfur domain"/>
    <property type="match status" value="1"/>
</dbReference>
<comment type="cofactor">
    <cofactor evidence="1">
        <name>[4Fe-4S] cluster</name>
        <dbReference type="ChEBI" id="CHEBI:49883"/>
    </cofactor>
</comment>
<evidence type="ECO:0000313" key="10">
    <source>
        <dbReference type="Proteomes" id="UP000001572"/>
    </source>
</evidence>
<dbReference type="InterPro" id="IPR015931">
    <property type="entry name" value="Acnase/IPM_dHydase_lsu_aba_1/3"/>
</dbReference>
<dbReference type="InterPro" id="IPR050926">
    <property type="entry name" value="Aconitase/IPM_isomerase"/>
</dbReference>
<dbReference type="PRINTS" id="PR00415">
    <property type="entry name" value="ACONITASE"/>
</dbReference>
<dbReference type="OrthoDB" id="9764318at2"/>
<reference evidence="10" key="1">
    <citation type="journal article" date="2016" name="Genome Announc.">
        <title>Complete genome sequence of Alkaliphilus metalliredigens strain QYMF, an alkaliphilic and metal-reducing bacterium isolated from borax-contaminated leachate ponds.</title>
        <authorList>
            <person name="Hwang C."/>
            <person name="Copeland A."/>
            <person name="Lucas S."/>
            <person name="Lapidus A."/>
            <person name="Barry K."/>
            <person name="Detter J.C."/>
            <person name="Glavina Del Rio T."/>
            <person name="Hammon N."/>
            <person name="Israni S."/>
            <person name="Dalin E."/>
            <person name="Tice H."/>
            <person name="Pitluck S."/>
            <person name="Chertkov O."/>
            <person name="Brettin T."/>
            <person name="Bruce D."/>
            <person name="Han C."/>
            <person name="Schmutz J."/>
            <person name="Larimer F."/>
            <person name="Land M.L."/>
            <person name="Hauser L."/>
            <person name="Kyrpides N."/>
            <person name="Mikhailova N."/>
            <person name="Ye Q."/>
            <person name="Zhou J."/>
            <person name="Richardson P."/>
            <person name="Fields M.W."/>
        </authorList>
    </citation>
    <scope>NUCLEOTIDE SEQUENCE [LARGE SCALE GENOMIC DNA]</scope>
    <source>
        <strain evidence="10">QYMF</strain>
    </source>
</reference>
<dbReference type="eggNOG" id="COG1048">
    <property type="taxonomic scope" value="Bacteria"/>
</dbReference>
<dbReference type="InterPro" id="IPR000573">
    <property type="entry name" value="AconitaseA/IPMdHydase_ssu_swvl"/>
</dbReference>
<dbReference type="InterPro" id="IPR036008">
    <property type="entry name" value="Aconitase_4Fe-4S_dom"/>
</dbReference>
<proteinExistence type="inferred from homology"/>
<dbReference type="Proteomes" id="UP000001572">
    <property type="component" value="Chromosome"/>
</dbReference>
<dbReference type="NCBIfam" id="NF005558">
    <property type="entry name" value="PRK07229.1"/>
    <property type="match status" value="1"/>
</dbReference>
<comment type="subunit">
    <text evidence="3">Monomer.</text>
</comment>
<accession>A6TMV4</accession>
<keyword evidence="6" id="KW-0411">Iron-sulfur</keyword>
<organism evidence="9 10">
    <name type="scientific">Alkaliphilus metalliredigens (strain QYMF)</name>
    <dbReference type="NCBI Taxonomy" id="293826"/>
    <lineage>
        <taxon>Bacteria</taxon>
        <taxon>Bacillati</taxon>
        <taxon>Bacillota</taxon>
        <taxon>Clostridia</taxon>
        <taxon>Peptostreptococcales</taxon>
        <taxon>Natronincolaceae</taxon>
        <taxon>Alkaliphilus</taxon>
    </lineage>
</organism>
<keyword evidence="10" id="KW-1185">Reference proteome</keyword>
<dbReference type="GO" id="GO:0046872">
    <property type="term" value="F:metal ion binding"/>
    <property type="evidence" value="ECO:0007669"/>
    <property type="project" value="UniProtKB-KW"/>
</dbReference>
<evidence type="ECO:0000259" key="7">
    <source>
        <dbReference type="Pfam" id="PF00330"/>
    </source>
</evidence>
<evidence type="ECO:0000259" key="8">
    <source>
        <dbReference type="Pfam" id="PF00694"/>
    </source>
</evidence>
<keyword evidence="5" id="KW-0408">Iron</keyword>
<evidence type="ECO:0000256" key="5">
    <source>
        <dbReference type="ARBA" id="ARBA00023004"/>
    </source>
</evidence>
<evidence type="ECO:0000256" key="4">
    <source>
        <dbReference type="ARBA" id="ARBA00022723"/>
    </source>
</evidence>
<keyword evidence="4" id="KW-0479">Metal-binding</keyword>
<feature type="domain" description="Aconitase A/isopropylmalate dehydratase small subunit swivel" evidence="8">
    <location>
        <begin position="520"/>
        <end position="572"/>
    </location>
</feature>
<dbReference type="Pfam" id="PF00330">
    <property type="entry name" value="Aconitase"/>
    <property type="match status" value="2"/>
</dbReference>
<sequence>MGKNITYKILEDHLISGTLIPGSEVEIKIDQTLTQDSTGTMVYLQLEAMDIKEIKTELSVAYIDHNTLQIGFENADDHAFIKSVAGKYGIHFSKPGNGICHQLHLEGFSIPGKTLLGSDSHTPTSGGMGVLAIGAGGLDVATAMASGSYFLTVPKVLNIKLTGALNPWVSAKDLSLYILKQLSVKGGVGKVVEYSGEGLKGLSLTDRATITNMGAELGATTSIFPSDENTRYYLKSLGREMDWVALSADRDAVYDETMEIDLSKITTMTAKPHSPDNVDTIENIKGMKVDQVLIGSCTNSSYKDLMKAAAILKNSAVHPDVDLGISPGSSKILKMLADNGALSTFLSAGARILECSCGPCIGMGQSPKNNGISLRTFNRNFCGRSGTENAEVYLVSPETAAISAIKGCLEDPISLGADIYIDEPLSYASSDSYFLYNKNIDTPVIMGPNIKPVPLNHMLTEGMTGKAVLKAGDNITTDDIMPSHAKLLPYRSNIPYLSTFCFSTIDENFWKKCDENNGGIVVGGENYGQGSSREHAALAPLHLGIKAIIVKSFARIHKKNLINSGIIPLEFVNLKDYNAIDEMDDLEIKSLKYSLTNDSEFTIYNKSKDITFNAAFTGSSRDIDILLAGGYLNYIKTKMTTMGEN</sequence>
<evidence type="ECO:0000256" key="6">
    <source>
        <dbReference type="ARBA" id="ARBA00023014"/>
    </source>
</evidence>
<dbReference type="HOGENOM" id="CLU_006714_2_3_9"/>
<evidence type="ECO:0000256" key="1">
    <source>
        <dbReference type="ARBA" id="ARBA00001966"/>
    </source>
</evidence>
<name>A6TMV4_ALKMQ</name>
<dbReference type="NCBIfam" id="TIGR01342">
    <property type="entry name" value="acon_putative"/>
    <property type="match status" value="1"/>
</dbReference>
<dbReference type="PANTHER" id="PTHR43160">
    <property type="entry name" value="ACONITATE HYDRATASE B"/>
    <property type="match status" value="1"/>
</dbReference>